<name>A0A024VG36_PLAFA</name>
<feature type="compositionally biased region" description="Basic and acidic residues" evidence="5">
    <location>
        <begin position="398"/>
        <end position="409"/>
    </location>
</feature>
<gene>
    <name evidence="7" type="ORF">PFFCH_05054</name>
</gene>
<keyword evidence="2 4" id="KW-0378">Hydrolase</keyword>
<accession>A0A024VG36</accession>
<dbReference type="CDD" id="cd07415">
    <property type="entry name" value="MPP_PP2A_PP4_PP6"/>
    <property type="match status" value="1"/>
</dbReference>
<evidence type="ECO:0000256" key="3">
    <source>
        <dbReference type="ARBA" id="ARBA00023211"/>
    </source>
</evidence>
<dbReference type="InterPro" id="IPR029052">
    <property type="entry name" value="Metallo-depent_PP-like"/>
</dbReference>
<dbReference type="Gene3D" id="3.60.21.10">
    <property type="match status" value="1"/>
</dbReference>
<dbReference type="FunFam" id="3.40.800.20:FF:000010">
    <property type="entry name" value="Histone deacetylase"/>
    <property type="match status" value="1"/>
</dbReference>
<dbReference type="Pfam" id="PF00850">
    <property type="entry name" value="Hist_deacetyl"/>
    <property type="match status" value="1"/>
</dbReference>
<dbReference type="EC" id="3.1.3.16" evidence="4"/>
<reference evidence="7 8" key="1">
    <citation type="submission" date="2013-02" db="EMBL/GenBank/DDBJ databases">
        <title>The Genome Annotation of Plasmodium falciparum FCH/4.</title>
        <authorList>
            <consortium name="The Broad Institute Genome Sequencing Platform"/>
            <consortium name="The Broad Institute Genome Sequencing Center for Infectious Disease"/>
            <person name="Neafsey D."/>
            <person name="Hoffman S."/>
            <person name="Volkman S."/>
            <person name="Rosenthal P."/>
            <person name="Walker B."/>
            <person name="Young S.K."/>
            <person name="Zeng Q."/>
            <person name="Gargeya S."/>
            <person name="Fitzgerald M."/>
            <person name="Haas B."/>
            <person name="Abouelleil A."/>
            <person name="Allen A.W."/>
            <person name="Alvarado L."/>
            <person name="Arachchi H.M."/>
            <person name="Berlin A.M."/>
            <person name="Chapman S.B."/>
            <person name="Gainer-Dewar J."/>
            <person name="Goldberg J."/>
            <person name="Griggs A."/>
            <person name="Gujja S."/>
            <person name="Hansen M."/>
            <person name="Howarth C."/>
            <person name="Imamovic A."/>
            <person name="Ireland A."/>
            <person name="Larimer J."/>
            <person name="McCowan C."/>
            <person name="Murphy C."/>
            <person name="Pearson M."/>
            <person name="Poon T.W."/>
            <person name="Priest M."/>
            <person name="Roberts A."/>
            <person name="Saif S."/>
            <person name="Shea T."/>
            <person name="Sisk P."/>
            <person name="Sykes S."/>
            <person name="Wortman J."/>
            <person name="Nusbaum C."/>
            <person name="Birren B."/>
        </authorList>
    </citation>
    <scope>NUCLEOTIDE SEQUENCE [LARGE SCALE GENOMIC DNA]</scope>
    <source>
        <strain evidence="7 8">FCH/4</strain>
    </source>
</reference>
<evidence type="ECO:0000256" key="5">
    <source>
        <dbReference type="SAM" id="MobiDB-lite"/>
    </source>
</evidence>
<dbReference type="InterPro" id="IPR023801">
    <property type="entry name" value="His_deacetylse_dom"/>
</dbReference>
<evidence type="ECO:0000313" key="8">
    <source>
        <dbReference type="Proteomes" id="UP000030656"/>
    </source>
</evidence>
<dbReference type="AlphaFoldDB" id="A0A024VG36"/>
<reference evidence="7 8" key="2">
    <citation type="submission" date="2013-02" db="EMBL/GenBank/DDBJ databases">
        <title>The Genome Sequence of Plasmodium falciparum FCH/4.</title>
        <authorList>
            <consortium name="The Broad Institute Genome Sequencing Platform"/>
            <consortium name="The Broad Institute Genome Sequencing Center for Infectious Disease"/>
            <person name="Neafsey D."/>
            <person name="Cheeseman I."/>
            <person name="Volkman S."/>
            <person name="Adams J."/>
            <person name="Walker B."/>
            <person name="Young S.K."/>
            <person name="Zeng Q."/>
            <person name="Gargeya S."/>
            <person name="Fitzgerald M."/>
            <person name="Haas B."/>
            <person name="Abouelleil A."/>
            <person name="Alvarado L."/>
            <person name="Arachchi H.M."/>
            <person name="Berlin A.M."/>
            <person name="Chapman S.B."/>
            <person name="Dewar J."/>
            <person name="Goldberg J."/>
            <person name="Griggs A."/>
            <person name="Gujja S."/>
            <person name="Hansen M."/>
            <person name="Howarth C."/>
            <person name="Imamovic A."/>
            <person name="Larimer J."/>
            <person name="McCowan C."/>
            <person name="Murphy C."/>
            <person name="Neiman D."/>
            <person name="Pearson M."/>
            <person name="Priest M."/>
            <person name="Roberts A."/>
            <person name="Saif S."/>
            <person name="Shea T."/>
            <person name="Sisk P."/>
            <person name="Sykes S."/>
            <person name="Wortman J."/>
            <person name="Nusbaum C."/>
            <person name="Birren B."/>
        </authorList>
    </citation>
    <scope>NUCLEOTIDE SEQUENCE [LARGE SCALE GENOMIC DNA]</scope>
    <source>
        <strain evidence="7 8">FCH/4</strain>
    </source>
</reference>
<organism evidence="7 8">
    <name type="scientific">Plasmodium falciparum FCH/4</name>
    <dbReference type="NCBI Taxonomy" id="1036724"/>
    <lineage>
        <taxon>Eukaryota</taxon>
        <taxon>Sar</taxon>
        <taxon>Alveolata</taxon>
        <taxon>Apicomplexa</taxon>
        <taxon>Aconoidasida</taxon>
        <taxon>Haemosporida</taxon>
        <taxon>Plasmodiidae</taxon>
        <taxon>Plasmodium</taxon>
        <taxon>Plasmodium (Laverania)</taxon>
    </lineage>
</organism>
<evidence type="ECO:0000259" key="6">
    <source>
        <dbReference type="PROSITE" id="PS00125"/>
    </source>
</evidence>
<dbReference type="PANTHER" id="PTHR45619">
    <property type="entry name" value="SERINE/THREONINE-PROTEIN PHOSPHATASE PP2A-RELATED"/>
    <property type="match status" value="1"/>
</dbReference>
<dbReference type="InterPro" id="IPR006186">
    <property type="entry name" value="Ser/Thr-sp_prot-phosphatase"/>
</dbReference>
<dbReference type="SUPFAM" id="SSF56300">
    <property type="entry name" value="Metallo-dependent phosphatases"/>
    <property type="match status" value="1"/>
</dbReference>
<dbReference type="SMART" id="SM00156">
    <property type="entry name" value="PP2Ac"/>
    <property type="match status" value="1"/>
</dbReference>
<dbReference type="Proteomes" id="UP000030656">
    <property type="component" value="Unassembled WGS sequence"/>
</dbReference>
<dbReference type="Pfam" id="PF00149">
    <property type="entry name" value="Metallophos"/>
    <property type="match status" value="1"/>
</dbReference>
<dbReference type="InterPro" id="IPR023696">
    <property type="entry name" value="Ureohydrolase_dom_sf"/>
</dbReference>
<protein>
    <recommendedName>
        <fullName evidence="4">Serine/threonine-protein phosphatase</fullName>
        <ecNumber evidence="4">3.1.3.16</ecNumber>
    </recommendedName>
</protein>
<dbReference type="InterPro" id="IPR004843">
    <property type="entry name" value="Calcineurin-like_PHP"/>
</dbReference>
<evidence type="ECO:0000313" key="7">
    <source>
        <dbReference type="EMBL" id="ETW27452.1"/>
    </source>
</evidence>
<evidence type="ECO:0000256" key="4">
    <source>
        <dbReference type="RuleBase" id="RU004273"/>
    </source>
</evidence>
<keyword evidence="1" id="KW-0479">Metal-binding</keyword>
<feature type="region of interest" description="Disordered" evidence="5">
    <location>
        <begin position="395"/>
        <end position="426"/>
    </location>
</feature>
<sequence length="914" mass="105123">MSNRKKVAYFHDPDIGSYYYGAGHPMKPQRIRMTHSLIVSYNLYKYMEVYRPHKSDVNELTLFHDYEYIDFLSSISLENYREFTYQLKRFNVGEATDCPVFDGLFQFQQSCAGASIDGASKLNHHCADICVNWSGGLHHAKMSEASGFCYINDIVLGILELLKYHARVMYIDIDVHHGDGVEEAFYVTHRVMTVSFHKFGDYFPGTGDITDVGVNHGKYYSVNVPLNDGMTDDAFVDLFKVVIDKCVQTYRPGAIIIQCGADSLTGDRLGRFNLTIKGHARCVEHVRSYNIPLLVLGGGGYTIRNVSRCWAYETGVVLNKHHEMPDQISLNDYYDYYAPDFQLHLQPSNIPNYNSPEHLSRIKMKIAENLRHIEHAPGVQFSYVPPDFFNSDIDDESDKNQYELKDDSGGGRAPGTRAKEHSTTHHLRRKNYDDDFFDLSDRDQSIGRMKNCELSKRDLIFNNVINTKNNLKRLNKNVKGDLTYAEKKPKDTSLIIEEDKDEDSELDCGQSEKKYKISNGEEINNTFPNFNKEDNYNIYDNLSVKELSDEEVSSENEYNKKIKKNVLNNPINNQNSIELYTKTSINDEQNYKNINEQNNNSSGKISYNVDEWICKLLKCELLKIEEVKLMCDLLIDILKNEENCVRINVPVTVAGDIHGQFFDLLELFHIGGLPPDVNYLFLGDYVDRGYYSCECFCLVACFKIKYPSRVTLLRGNHESRQITKVYGFYDECIRKYNNNNIVWKYLTDVFDYLPLTAIINDEIFCDHGGISPCLQTIDEINKLDRFKEIPQDGAICDLLWSDPAGPEDEITEGWKPSPRGAGVLFSEEKTESFLRMNKLSCICRAHQLVQDGFQWMHNDKVVTIFSAPNYCYRCGNCASLMLVDEFMEKDFITFNTAPLRANAQALRRNVQYML</sequence>
<dbReference type="GO" id="GO:0004722">
    <property type="term" value="F:protein serine/threonine phosphatase activity"/>
    <property type="evidence" value="ECO:0007669"/>
    <property type="project" value="UniProtKB-EC"/>
</dbReference>
<dbReference type="GO" id="GO:0046872">
    <property type="term" value="F:metal ion binding"/>
    <property type="evidence" value="ECO:0007669"/>
    <property type="project" value="UniProtKB-KW"/>
</dbReference>
<dbReference type="CDD" id="cd09991">
    <property type="entry name" value="HDAC_classI"/>
    <property type="match status" value="1"/>
</dbReference>
<keyword evidence="3" id="KW-0464">Manganese</keyword>
<comment type="catalytic activity">
    <reaction evidence="4">
        <text>O-phospho-L-threonyl-[protein] + H2O = L-threonyl-[protein] + phosphate</text>
        <dbReference type="Rhea" id="RHEA:47004"/>
        <dbReference type="Rhea" id="RHEA-COMP:11060"/>
        <dbReference type="Rhea" id="RHEA-COMP:11605"/>
        <dbReference type="ChEBI" id="CHEBI:15377"/>
        <dbReference type="ChEBI" id="CHEBI:30013"/>
        <dbReference type="ChEBI" id="CHEBI:43474"/>
        <dbReference type="ChEBI" id="CHEBI:61977"/>
        <dbReference type="EC" id="3.1.3.16"/>
    </reaction>
</comment>
<evidence type="ECO:0000256" key="1">
    <source>
        <dbReference type="ARBA" id="ARBA00022723"/>
    </source>
</evidence>
<dbReference type="Gene3D" id="3.40.800.20">
    <property type="entry name" value="Histone deacetylase domain"/>
    <property type="match status" value="1"/>
</dbReference>
<dbReference type="EMBL" id="KI928066">
    <property type="protein sequence ID" value="ETW27452.1"/>
    <property type="molecule type" value="Genomic_DNA"/>
</dbReference>
<comment type="similarity">
    <text evidence="4">Belongs to the PPP phosphatase family.</text>
</comment>
<dbReference type="InterPro" id="IPR037138">
    <property type="entry name" value="His_deacetylse_dom_sf"/>
</dbReference>
<proteinExistence type="inferred from homology"/>
<dbReference type="PROSITE" id="PS00125">
    <property type="entry name" value="SER_THR_PHOSPHATASE"/>
    <property type="match status" value="1"/>
</dbReference>
<dbReference type="OrthoDB" id="1918432at2759"/>
<dbReference type="InterPro" id="IPR047129">
    <property type="entry name" value="PPA2-like"/>
</dbReference>
<evidence type="ECO:0000256" key="2">
    <source>
        <dbReference type="ARBA" id="ARBA00022801"/>
    </source>
</evidence>
<dbReference type="PRINTS" id="PR00114">
    <property type="entry name" value="STPHPHTASE"/>
</dbReference>
<feature type="domain" description="Serine/threonine specific protein phosphatases" evidence="6">
    <location>
        <begin position="713"/>
        <end position="718"/>
    </location>
</feature>
<dbReference type="SUPFAM" id="SSF52768">
    <property type="entry name" value="Arginase/deacetylase"/>
    <property type="match status" value="1"/>
</dbReference>